<name>A0A0B3SIT6_9RHOB</name>
<sequence>MSVKSVVIATPDAAQRKRLGLVVDRMSEFEVIAQTGDLMNTYNVVEERLPKAVLIADVLAGLAEFEVMRALFSTLDIRWLVVTVPNRRLRRPAVGGSPRSDLFSIPTDAPDEVYERQLRALTRTGLNPRPAAKPNPLRPTETPHSHLTRGAPTTNATRPLITTVKVQDHLTRTSRASQADPRTPLGRDPIILIGASTGGVDALLAVLTRFPQDCPPTLVVQHTGSGFGESLASLLDRQCLPNVLLANGPMPLRRGQILVGAGIRAHLVLDGRAATRVTTVADGPVAGHVPSVDRLFLSALPVAPRVSAALLTGMGRDGADGMKALRLAGAHTLAQDEASCVVYGMPRAAVELGGVDRVLPLKKIAEALLARRKTNVGPGREVQK</sequence>
<dbReference type="AlphaFoldDB" id="A0A0B3SIT6"/>
<dbReference type="GO" id="GO:0008984">
    <property type="term" value="F:protein-glutamate methylesterase activity"/>
    <property type="evidence" value="ECO:0007669"/>
    <property type="project" value="UniProtKB-EC"/>
</dbReference>
<dbReference type="GO" id="GO:0005737">
    <property type="term" value="C:cytoplasm"/>
    <property type="evidence" value="ECO:0007669"/>
    <property type="project" value="InterPro"/>
</dbReference>
<feature type="active site" evidence="4">
    <location>
        <position position="222"/>
    </location>
</feature>
<proteinExistence type="predicted"/>
<evidence type="ECO:0000256" key="4">
    <source>
        <dbReference type="PROSITE-ProRule" id="PRU00050"/>
    </source>
</evidence>
<dbReference type="SUPFAM" id="SSF52738">
    <property type="entry name" value="Methylesterase CheB, C-terminal domain"/>
    <property type="match status" value="1"/>
</dbReference>
<keyword evidence="8" id="KW-1185">Reference proteome</keyword>
<dbReference type="GO" id="GO:0000156">
    <property type="term" value="F:phosphorelay response regulator activity"/>
    <property type="evidence" value="ECO:0007669"/>
    <property type="project" value="InterPro"/>
</dbReference>
<dbReference type="InterPro" id="IPR000673">
    <property type="entry name" value="Sig_transdc_resp-reg_Me-estase"/>
</dbReference>
<dbReference type="GO" id="GO:0006935">
    <property type="term" value="P:chemotaxis"/>
    <property type="evidence" value="ECO:0007669"/>
    <property type="project" value="UniProtKB-UniRule"/>
</dbReference>
<feature type="domain" description="CheB-type methylesterase" evidence="6">
    <location>
        <begin position="184"/>
        <end position="375"/>
    </location>
</feature>
<protein>
    <recommendedName>
        <fullName evidence="2">protein-glutamate methylesterase</fullName>
        <ecNumber evidence="2">3.1.1.61</ecNumber>
    </recommendedName>
</protein>
<evidence type="ECO:0000313" key="8">
    <source>
        <dbReference type="Proteomes" id="UP000030960"/>
    </source>
</evidence>
<evidence type="ECO:0000313" key="7">
    <source>
        <dbReference type="EMBL" id="KHQ50439.1"/>
    </source>
</evidence>
<dbReference type="InterPro" id="IPR035909">
    <property type="entry name" value="CheB_C"/>
</dbReference>
<keyword evidence="1 4" id="KW-0378">Hydrolase</keyword>
<dbReference type="Proteomes" id="UP000030960">
    <property type="component" value="Unassembled WGS sequence"/>
</dbReference>
<dbReference type="OrthoDB" id="9793421at2"/>
<evidence type="ECO:0000256" key="5">
    <source>
        <dbReference type="SAM" id="MobiDB-lite"/>
    </source>
</evidence>
<evidence type="ECO:0000256" key="3">
    <source>
        <dbReference type="ARBA" id="ARBA00048267"/>
    </source>
</evidence>
<feature type="region of interest" description="Disordered" evidence="5">
    <location>
        <begin position="121"/>
        <end position="156"/>
    </location>
</feature>
<dbReference type="RefSeq" id="WP_052244826.1">
    <property type="nucleotide sequence ID" value="NZ_JSUQ01000026.1"/>
</dbReference>
<comment type="catalytic activity">
    <reaction evidence="3">
        <text>[protein]-L-glutamate 5-O-methyl ester + H2O = L-glutamyl-[protein] + methanol + H(+)</text>
        <dbReference type="Rhea" id="RHEA:23236"/>
        <dbReference type="Rhea" id="RHEA-COMP:10208"/>
        <dbReference type="Rhea" id="RHEA-COMP:10311"/>
        <dbReference type="ChEBI" id="CHEBI:15377"/>
        <dbReference type="ChEBI" id="CHEBI:15378"/>
        <dbReference type="ChEBI" id="CHEBI:17790"/>
        <dbReference type="ChEBI" id="CHEBI:29973"/>
        <dbReference type="ChEBI" id="CHEBI:82795"/>
        <dbReference type="EC" id="3.1.1.61"/>
    </reaction>
</comment>
<organism evidence="7 8">
    <name type="scientific">Mameliella alba</name>
    <dbReference type="NCBI Taxonomy" id="561184"/>
    <lineage>
        <taxon>Bacteria</taxon>
        <taxon>Pseudomonadati</taxon>
        <taxon>Pseudomonadota</taxon>
        <taxon>Alphaproteobacteria</taxon>
        <taxon>Rhodobacterales</taxon>
        <taxon>Roseobacteraceae</taxon>
        <taxon>Mameliella</taxon>
    </lineage>
</organism>
<keyword evidence="4" id="KW-0145">Chemotaxis</keyword>
<dbReference type="PANTHER" id="PTHR42872">
    <property type="entry name" value="PROTEIN-GLUTAMATE METHYLESTERASE/PROTEIN-GLUTAMINE GLUTAMINASE"/>
    <property type="match status" value="1"/>
</dbReference>
<feature type="active site" evidence="4">
    <location>
        <position position="317"/>
    </location>
</feature>
<dbReference type="Gene3D" id="3.40.50.180">
    <property type="entry name" value="Methylesterase CheB, C-terminal domain"/>
    <property type="match status" value="1"/>
</dbReference>
<evidence type="ECO:0000256" key="1">
    <source>
        <dbReference type="ARBA" id="ARBA00022801"/>
    </source>
</evidence>
<evidence type="ECO:0000256" key="2">
    <source>
        <dbReference type="ARBA" id="ARBA00039140"/>
    </source>
</evidence>
<comment type="caution">
    <text evidence="7">The sequence shown here is derived from an EMBL/GenBank/DDBJ whole genome shotgun (WGS) entry which is preliminary data.</text>
</comment>
<dbReference type="CDD" id="cd16432">
    <property type="entry name" value="CheB_Rec"/>
    <property type="match status" value="1"/>
</dbReference>
<dbReference type="PANTHER" id="PTHR42872:SF6">
    <property type="entry name" value="PROTEIN-GLUTAMATE METHYLESTERASE_PROTEIN-GLUTAMINE GLUTAMINASE"/>
    <property type="match status" value="1"/>
</dbReference>
<dbReference type="EC" id="3.1.1.61" evidence="2"/>
<dbReference type="PROSITE" id="PS50122">
    <property type="entry name" value="CHEB"/>
    <property type="match status" value="1"/>
</dbReference>
<dbReference type="EMBL" id="JSUQ01000026">
    <property type="protein sequence ID" value="KHQ50439.1"/>
    <property type="molecule type" value="Genomic_DNA"/>
</dbReference>
<dbReference type="Pfam" id="PF01339">
    <property type="entry name" value="CheB_methylest"/>
    <property type="match status" value="1"/>
</dbReference>
<dbReference type="PATRIC" id="fig|1515334.3.peg.4975"/>
<evidence type="ECO:0000259" key="6">
    <source>
        <dbReference type="PROSITE" id="PS50122"/>
    </source>
</evidence>
<accession>A0A0B3SIT6</accession>
<feature type="active site" evidence="4">
    <location>
        <position position="196"/>
    </location>
</feature>
<reference evidence="7 8" key="1">
    <citation type="submission" date="2014-10" db="EMBL/GenBank/DDBJ databases">
        <title>Genome sequence of Ponticoccus sp. strain UMTAT08 isolated from clonal culture of toxic dinoflagellate Alexandrium tamiyavanichii.</title>
        <authorList>
            <person name="Gan H.Y."/>
            <person name="Muhd D.-D."/>
            <person name="Mohd Noor M.E."/>
            <person name="Yeong Y.S."/>
            <person name="Usup G."/>
        </authorList>
    </citation>
    <scope>NUCLEOTIDE SEQUENCE [LARGE SCALE GENOMIC DNA]</scope>
    <source>
        <strain evidence="7 8">UMTAT08</strain>
    </source>
</reference>
<gene>
    <name evidence="7" type="ORF">OA50_04947</name>
</gene>
<dbReference type="STRING" id="561184.SAMN05216376_12162"/>